<dbReference type="InterPro" id="IPR003607">
    <property type="entry name" value="HD/PDEase_dom"/>
</dbReference>
<dbReference type="Pfam" id="PF01966">
    <property type="entry name" value="HD"/>
    <property type="match status" value="1"/>
</dbReference>
<gene>
    <name evidence="9" type="ORF">GBAR_LOCUS20568</name>
</gene>
<evidence type="ECO:0000313" key="10">
    <source>
        <dbReference type="Proteomes" id="UP001174909"/>
    </source>
</evidence>
<dbReference type="AlphaFoldDB" id="A0AA35SWM1"/>
<dbReference type="Gene3D" id="1.10.3210.10">
    <property type="entry name" value="Hypothetical protein af1432"/>
    <property type="match status" value="1"/>
</dbReference>
<feature type="coiled-coil region" evidence="6">
    <location>
        <begin position="30"/>
        <end position="104"/>
    </location>
</feature>
<keyword evidence="1" id="KW-0540">Nuclease</keyword>
<evidence type="ECO:0000259" key="8">
    <source>
        <dbReference type="SMART" id="SM00471"/>
    </source>
</evidence>
<evidence type="ECO:0000256" key="6">
    <source>
        <dbReference type="SAM" id="Coils"/>
    </source>
</evidence>
<organism evidence="9 10">
    <name type="scientific">Geodia barretti</name>
    <name type="common">Barrett's horny sponge</name>
    <dbReference type="NCBI Taxonomy" id="519541"/>
    <lineage>
        <taxon>Eukaryota</taxon>
        <taxon>Metazoa</taxon>
        <taxon>Porifera</taxon>
        <taxon>Demospongiae</taxon>
        <taxon>Heteroscleromorpha</taxon>
        <taxon>Tetractinellida</taxon>
        <taxon>Astrophorina</taxon>
        <taxon>Geodiidae</taxon>
        <taxon>Geodia</taxon>
    </lineage>
</organism>
<dbReference type="GO" id="GO:0016020">
    <property type="term" value="C:membrane"/>
    <property type="evidence" value="ECO:0007669"/>
    <property type="project" value="InterPro"/>
</dbReference>
<dbReference type="InterPro" id="IPR017705">
    <property type="entry name" value="Ribonuclease_Y"/>
</dbReference>
<dbReference type="SUPFAM" id="SSF109604">
    <property type="entry name" value="HD-domain/PDEase-like"/>
    <property type="match status" value="1"/>
</dbReference>
<dbReference type="Pfam" id="PF12072">
    <property type="entry name" value="RNase_Y_N"/>
    <property type="match status" value="1"/>
</dbReference>
<dbReference type="InterPro" id="IPR006674">
    <property type="entry name" value="HD_domain"/>
</dbReference>
<dbReference type="InterPro" id="IPR006675">
    <property type="entry name" value="HDIG_dom"/>
</dbReference>
<dbReference type="InterPro" id="IPR036612">
    <property type="entry name" value="KH_dom_type_1_sf"/>
</dbReference>
<evidence type="ECO:0000256" key="5">
    <source>
        <dbReference type="PROSITE-ProRule" id="PRU00117"/>
    </source>
</evidence>
<dbReference type="GO" id="GO:0006402">
    <property type="term" value="P:mRNA catabolic process"/>
    <property type="evidence" value="ECO:0007669"/>
    <property type="project" value="InterPro"/>
</dbReference>
<evidence type="ECO:0000256" key="4">
    <source>
        <dbReference type="ARBA" id="ARBA00022884"/>
    </source>
</evidence>
<dbReference type="SUPFAM" id="SSF54791">
    <property type="entry name" value="Eukaryotic type KH-domain (KH-domain type I)"/>
    <property type="match status" value="1"/>
</dbReference>
<dbReference type="SMART" id="SM00322">
    <property type="entry name" value="KH"/>
    <property type="match status" value="1"/>
</dbReference>
<evidence type="ECO:0000256" key="2">
    <source>
        <dbReference type="ARBA" id="ARBA00022759"/>
    </source>
</evidence>
<dbReference type="GO" id="GO:0016787">
    <property type="term" value="F:hydrolase activity"/>
    <property type="evidence" value="ECO:0007669"/>
    <property type="project" value="UniProtKB-KW"/>
</dbReference>
<evidence type="ECO:0000256" key="3">
    <source>
        <dbReference type="ARBA" id="ARBA00022801"/>
    </source>
</evidence>
<dbReference type="CDD" id="cd22431">
    <property type="entry name" value="KH-I_RNaseY"/>
    <property type="match status" value="1"/>
</dbReference>
<proteinExistence type="inferred from homology"/>
<evidence type="ECO:0000256" key="1">
    <source>
        <dbReference type="ARBA" id="ARBA00022722"/>
    </source>
</evidence>
<keyword evidence="10" id="KW-1185">Reference proteome</keyword>
<reference evidence="9" key="1">
    <citation type="submission" date="2023-03" db="EMBL/GenBank/DDBJ databases">
        <authorList>
            <person name="Steffen K."/>
            <person name="Cardenas P."/>
        </authorList>
    </citation>
    <scope>NUCLEOTIDE SEQUENCE</scope>
</reference>
<dbReference type="GO" id="GO:0003723">
    <property type="term" value="F:RNA binding"/>
    <property type="evidence" value="ECO:0007669"/>
    <property type="project" value="UniProtKB-UniRule"/>
</dbReference>
<dbReference type="GO" id="GO:0004519">
    <property type="term" value="F:endonuclease activity"/>
    <property type="evidence" value="ECO:0007669"/>
    <property type="project" value="UniProtKB-KW"/>
</dbReference>
<sequence length="472" mass="52769">MEFVWFFILPLAGLLIGWLVRWSYARFELSSSEQKAKRVLQDAIREAEEKKREALIETKDLLLAERETLDRESRDQRREIERYERKIRQREESLQERLESVSRQERALATREQQVQEREDAVGEAGAALNAELEKVAQLTVAEAKRQLTANIETDARRDAHDLVRRIEAEAAEGAERQSRAVIVTAMQRLATEVTAETTVTSVDLPSDEMKGRIIGREGRNIRALETLTGVDIIIDDTPEAVILSCFDPVRRETAKQALQRLVADGRIHPARIEEVVRKVMRELEQTLFEEGQRVLFELGIHDMHPDGVAALGRLRYRTSYGQNQLSHSKEAAVLAGFIAVEVGADTKSAKRATLLHDVGKGMVSDGEVGHAELGMDLASGSTVEAIIVQIADTISSSRPGARREALDNYLKRLEDLERIAGGYDGVEKTYAIQAGRELRILVSADTVSDQRAGELGPVRLSQENGSSEATW</sequence>
<dbReference type="Pfam" id="PF00013">
    <property type="entry name" value="KH_1"/>
    <property type="match status" value="1"/>
</dbReference>
<protein>
    <submittedName>
        <fullName evidence="9">Ribonuclease Y</fullName>
    </submittedName>
</protein>
<keyword evidence="3" id="KW-0378">Hydrolase</keyword>
<dbReference type="NCBIfam" id="TIGR00277">
    <property type="entry name" value="HDIG"/>
    <property type="match status" value="1"/>
</dbReference>
<dbReference type="HAMAP" id="MF_00335">
    <property type="entry name" value="RNase_Y"/>
    <property type="match status" value="1"/>
</dbReference>
<dbReference type="PROSITE" id="PS50084">
    <property type="entry name" value="KH_TYPE_1"/>
    <property type="match status" value="1"/>
</dbReference>
<dbReference type="InterPro" id="IPR004087">
    <property type="entry name" value="KH_dom"/>
</dbReference>
<evidence type="ECO:0000259" key="7">
    <source>
        <dbReference type="SMART" id="SM00322"/>
    </source>
</evidence>
<dbReference type="InterPro" id="IPR022711">
    <property type="entry name" value="RNase_Y_N"/>
</dbReference>
<dbReference type="EMBL" id="CASHTH010002890">
    <property type="protein sequence ID" value="CAI8036723.1"/>
    <property type="molecule type" value="Genomic_DNA"/>
</dbReference>
<feature type="domain" description="K Homology" evidence="7">
    <location>
        <begin position="197"/>
        <end position="264"/>
    </location>
</feature>
<evidence type="ECO:0000313" key="9">
    <source>
        <dbReference type="EMBL" id="CAI8036723.1"/>
    </source>
</evidence>
<accession>A0AA35SWM1</accession>
<comment type="caution">
    <text evidence="9">The sequence shown here is derived from an EMBL/GenBank/DDBJ whole genome shotgun (WGS) entry which is preliminary data.</text>
</comment>
<feature type="domain" description="HD/PDEase" evidence="8">
    <location>
        <begin position="321"/>
        <end position="407"/>
    </location>
</feature>
<dbReference type="Proteomes" id="UP001174909">
    <property type="component" value="Unassembled WGS sequence"/>
</dbReference>
<keyword evidence="4 5" id="KW-0694">RNA-binding</keyword>
<name>A0AA35SWM1_GEOBA</name>
<keyword evidence="2" id="KW-0255">Endonuclease</keyword>
<keyword evidence="6" id="KW-0175">Coiled coil</keyword>
<dbReference type="PANTHER" id="PTHR12826">
    <property type="entry name" value="RIBONUCLEASE Y"/>
    <property type="match status" value="1"/>
</dbReference>
<dbReference type="InterPro" id="IPR004088">
    <property type="entry name" value="KH_dom_type_1"/>
</dbReference>
<dbReference type="SMART" id="SM00471">
    <property type="entry name" value="HDc"/>
    <property type="match status" value="1"/>
</dbReference>
<dbReference type="PANTHER" id="PTHR12826:SF15">
    <property type="entry name" value="RIBONUCLEASE Y"/>
    <property type="match status" value="1"/>
</dbReference>
<dbReference type="Gene3D" id="3.30.1370.10">
    <property type="entry name" value="K Homology domain, type 1"/>
    <property type="match status" value="1"/>
</dbReference>